<evidence type="ECO:0000256" key="1">
    <source>
        <dbReference type="ARBA" id="ARBA00005290"/>
    </source>
</evidence>
<evidence type="ECO:0000256" key="2">
    <source>
        <dbReference type="ARBA" id="ARBA00022741"/>
    </source>
</evidence>
<keyword evidence="6" id="KW-1185">Reference proteome</keyword>
<dbReference type="SUPFAM" id="SSF52540">
    <property type="entry name" value="P-loop containing nucleoside triphosphate hydrolases"/>
    <property type="match status" value="1"/>
</dbReference>
<sequence>MYYVVVVGPAGSGKSHLVDAFGDWLEFNQLSVARVNLDPAAEWLPYEPDVDVRHYVEARSVMEKYKLGPNGALIASIDMLVNHVEIIRSEIESTRVNYVLIDTPGQMELFAFRDTGPYLLREIIGEHRAVTVFIVDAVFASNPRSLASSLLLALSTRLRLGLPQVNAISKADLLKPEQMESIEEQLNSPDTLYGVLVSGGC</sequence>
<evidence type="ECO:0000256" key="3">
    <source>
        <dbReference type="ARBA" id="ARBA00022801"/>
    </source>
</evidence>
<organism evidence="5 6">
    <name type="scientific">Hyperthermus butylicus (strain DSM 5456 / JCM 9403 / PLM1-5)</name>
    <dbReference type="NCBI Taxonomy" id="415426"/>
    <lineage>
        <taxon>Archaea</taxon>
        <taxon>Thermoproteota</taxon>
        <taxon>Thermoprotei</taxon>
        <taxon>Desulfurococcales</taxon>
        <taxon>Pyrodictiaceae</taxon>
        <taxon>Hyperthermus</taxon>
    </lineage>
</organism>
<dbReference type="GO" id="GO:0003924">
    <property type="term" value="F:GTPase activity"/>
    <property type="evidence" value="ECO:0007669"/>
    <property type="project" value="TreeGrafter"/>
</dbReference>
<protein>
    <submittedName>
        <fullName evidence="5">ATP binding protein</fullName>
    </submittedName>
</protein>
<evidence type="ECO:0000313" key="6">
    <source>
        <dbReference type="Proteomes" id="UP000002593"/>
    </source>
</evidence>
<dbReference type="EnsemblBacteria" id="ABM79997">
    <property type="protein sequence ID" value="ABM79997"/>
    <property type="gene ID" value="Hbut_0122"/>
</dbReference>
<gene>
    <name evidence="5" type="ordered locus">Hbut_0122</name>
</gene>
<dbReference type="GO" id="GO:0005525">
    <property type="term" value="F:GTP binding"/>
    <property type="evidence" value="ECO:0007669"/>
    <property type="project" value="UniProtKB-KW"/>
</dbReference>
<dbReference type="eggNOG" id="arCOG01225">
    <property type="taxonomic scope" value="Archaea"/>
</dbReference>
<dbReference type="GeneID" id="4781327"/>
<dbReference type="InterPro" id="IPR027417">
    <property type="entry name" value="P-loop_NTPase"/>
</dbReference>
<dbReference type="PANTHER" id="PTHR21231:SF8">
    <property type="entry name" value="GPN-LOOP GTPASE 1"/>
    <property type="match status" value="1"/>
</dbReference>
<dbReference type="HOGENOM" id="CLU_037460_3_0_2"/>
<evidence type="ECO:0000313" key="5">
    <source>
        <dbReference type="EMBL" id="ABM79997.1"/>
    </source>
</evidence>
<evidence type="ECO:0000256" key="4">
    <source>
        <dbReference type="ARBA" id="ARBA00023134"/>
    </source>
</evidence>
<dbReference type="KEGG" id="hbu:Hbut_0122"/>
<dbReference type="Pfam" id="PF03029">
    <property type="entry name" value="ATP_bind_1"/>
    <property type="match status" value="1"/>
</dbReference>
<dbReference type="Gene3D" id="3.40.50.300">
    <property type="entry name" value="P-loop containing nucleotide triphosphate hydrolases"/>
    <property type="match status" value="1"/>
</dbReference>
<comment type="similarity">
    <text evidence="1">Belongs to the GPN-loop GTPase family.</text>
</comment>
<dbReference type="STRING" id="415426.Hbut_0122"/>
<dbReference type="PANTHER" id="PTHR21231">
    <property type="entry name" value="XPA-BINDING PROTEIN 1-RELATED"/>
    <property type="match status" value="1"/>
</dbReference>
<dbReference type="EMBL" id="CP000493">
    <property type="protein sequence ID" value="ABM79997.1"/>
    <property type="molecule type" value="Genomic_DNA"/>
</dbReference>
<name>A2BJ36_HYPBU</name>
<proteinExistence type="inferred from homology"/>
<keyword evidence="3" id="KW-0378">Hydrolase</keyword>
<dbReference type="NCBIfam" id="NF010340">
    <property type="entry name" value="PRK13768.1-2"/>
    <property type="match status" value="1"/>
</dbReference>
<dbReference type="InterPro" id="IPR004130">
    <property type="entry name" value="Gpn"/>
</dbReference>
<dbReference type="Proteomes" id="UP000002593">
    <property type="component" value="Chromosome"/>
</dbReference>
<dbReference type="AlphaFoldDB" id="A2BJ36"/>
<reference evidence="5 6" key="1">
    <citation type="journal article" date="2007" name="Archaea">
        <title>The genome of Hyperthermus butylicus: a sulfur-reducing, peptide fermenting, neutrophilic Crenarchaeote growing up to 108 degrees C.</title>
        <authorList>
            <person name="Brugger K."/>
            <person name="Chen L."/>
            <person name="Stark M."/>
            <person name="Zibat A."/>
            <person name="Redder P."/>
            <person name="Ruepp A."/>
            <person name="Awayez M."/>
            <person name="She Q."/>
            <person name="Garrett R.A."/>
            <person name="Klenk H.P."/>
        </authorList>
    </citation>
    <scope>NUCLEOTIDE SEQUENCE [LARGE SCALE GENOMIC DNA]</scope>
    <source>
        <strain evidence="6">DSM 5456 / JCM 9403 / PLM1-5</strain>
    </source>
</reference>
<accession>A2BJ36</accession>
<keyword evidence="2" id="KW-0547">Nucleotide-binding</keyword>
<dbReference type="RefSeq" id="WP_011821314.1">
    <property type="nucleotide sequence ID" value="NC_008818.1"/>
</dbReference>
<keyword evidence="4" id="KW-0342">GTP-binding</keyword>